<evidence type="ECO:0000313" key="2">
    <source>
        <dbReference type="Proteomes" id="UP000002531"/>
    </source>
</evidence>
<dbReference type="eggNOG" id="COG1940">
    <property type="taxonomic scope" value="Bacteria"/>
</dbReference>
<name>Q3SSA5_NITWN</name>
<accession>Q3SSA5</accession>
<proteinExistence type="predicted"/>
<evidence type="ECO:0000313" key="1">
    <source>
        <dbReference type="EMBL" id="ABA04836.1"/>
    </source>
</evidence>
<protein>
    <submittedName>
        <fullName evidence="1">Polyphosphate glucokinase</fullName>
    </submittedName>
</protein>
<dbReference type="EMBL" id="CP000115">
    <property type="protein sequence ID" value="ABA04836.1"/>
    <property type="molecule type" value="Genomic_DNA"/>
</dbReference>
<dbReference type="SUPFAM" id="SSF53067">
    <property type="entry name" value="Actin-like ATPase domain"/>
    <property type="match status" value="1"/>
</dbReference>
<keyword evidence="2" id="KW-1185">Reference proteome</keyword>
<dbReference type="Gene3D" id="3.30.420.40">
    <property type="match status" value="2"/>
</dbReference>
<gene>
    <name evidence="1" type="ordered locus">Nwi_1575</name>
</gene>
<dbReference type="GO" id="GO:0016301">
    <property type="term" value="F:kinase activity"/>
    <property type="evidence" value="ECO:0007669"/>
    <property type="project" value="UniProtKB-KW"/>
</dbReference>
<dbReference type="STRING" id="323098.Nwi_1575"/>
<keyword evidence="1" id="KW-0418">Kinase</keyword>
<dbReference type="InterPro" id="IPR043129">
    <property type="entry name" value="ATPase_NBD"/>
</dbReference>
<reference evidence="1 2" key="1">
    <citation type="journal article" date="2006" name="Appl. Environ. Microbiol.">
        <title>Genome sequence of the chemolithoautotrophic nitrite-oxidizing bacterium Nitrobacter winogradskyi Nb-255.</title>
        <authorList>
            <person name="Starkenburg S.R."/>
            <person name="Chain P.S."/>
            <person name="Sayavedra-Soto L.A."/>
            <person name="Hauser L."/>
            <person name="Land M.L."/>
            <person name="Larimer F.W."/>
            <person name="Malfatti S.A."/>
            <person name="Klotz M.G."/>
            <person name="Bottomley P.J."/>
            <person name="Arp D.J."/>
            <person name="Hickey W.J."/>
        </authorList>
    </citation>
    <scope>NUCLEOTIDE SEQUENCE [LARGE SCALE GENOMIC DNA]</scope>
    <source>
        <strain evidence="2">ATCC 25391 / DSM 10237 / CIP 104748 / NCIMB 11846 / Nb-255</strain>
    </source>
</reference>
<keyword evidence="1" id="KW-0808">Transferase</keyword>
<dbReference type="Proteomes" id="UP000002531">
    <property type="component" value="Chromosome"/>
</dbReference>
<organism evidence="1 2">
    <name type="scientific">Nitrobacter winogradskyi (strain ATCC 25391 / DSM 10237 / CIP 104748 / NCIMB 11846 / Nb-255)</name>
    <dbReference type="NCBI Taxonomy" id="323098"/>
    <lineage>
        <taxon>Bacteria</taxon>
        <taxon>Pseudomonadati</taxon>
        <taxon>Pseudomonadota</taxon>
        <taxon>Alphaproteobacteria</taxon>
        <taxon>Hyphomicrobiales</taxon>
        <taxon>Nitrobacteraceae</taxon>
        <taxon>Nitrobacter</taxon>
    </lineage>
</organism>
<dbReference type="HOGENOM" id="CLU_065796_1_0_5"/>
<dbReference type="AlphaFoldDB" id="Q3SSA5"/>
<dbReference type="RefSeq" id="WP_011314842.1">
    <property type="nucleotide sequence ID" value="NC_007406.1"/>
</dbReference>
<sequence length="236" mass="25827">MKAARSSRMNPTILAIDVGGSNVKMMTNTDRVPRKFESGPGLTAKEMVRKIKALTKDWSFDVVSIGYPGPVCGNRPLREPVNLGVGWKGFDFQKAFGKPTRVVNDALMQALGGYRGGRMLFLGLGTGLGSAMIADGEPEPMELAHLPYRKGKTYEDYAGKAGRKHSGDKKWRKHVFDIIAQLSAALEPDEVLIGGGNARHLEKLPPKSRRGDNADAFEGGFRLWDQSSVDARARVR</sequence>
<dbReference type="KEGG" id="nwi:Nwi_1575"/>